<name>A0A9D7SXC2_9BACT</name>
<evidence type="ECO:0000256" key="1">
    <source>
        <dbReference type="ARBA" id="ARBA00004429"/>
    </source>
</evidence>
<dbReference type="EMBL" id="JADKGY010000032">
    <property type="protein sequence ID" value="MBK9984978.1"/>
    <property type="molecule type" value="Genomic_DNA"/>
</dbReference>
<proteinExistence type="predicted"/>
<feature type="transmembrane region" description="Helical" evidence="6">
    <location>
        <begin position="166"/>
        <end position="187"/>
    </location>
</feature>
<dbReference type="Gene3D" id="1.20.1250.20">
    <property type="entry name" value="MFS general substrate transporter like domains"/>
    <property type="match status" value="1"/>
</dbReference>
<comment type="subcellular location">
    <subcellularLocation>
        <location evidence="1">Cell inner membrane</location>
        <topology evidence="1">Multi-pass membrane protein</topology>
    </subcellularLocation>
</comment>
<evidence type="ECO:0000313" key="8">
    <source>
        <dbReference type="EMBL" id="MBK9984978.1"/>
    </source>
</evidence>
<evidence type="ECO:0000256" key="4">
    <source>
        <dbReference type="ARBA" id="ARBA00022989"/>
    </source>
</evidence>
<feature type="transmembrane region" description="Helical" evidence="6">
    <location>
        <begin position="255"/>
        <end position="274"/>
    </location>
</feature>
<organism evidence="8 9">
    <name type="scientific">Candidatus Opimibacter skivensis</name>
    <dbReference type="NCBI Taxonomy" id="2982028"/>
    <lineage>
        <taxon>Bacteria</taxon>
        <taxon>Pseudomonadati</taxon>
        <taxon>Bacteroidota</taxon>
        <taxon>Saprospiria</taxon>
        <taxon>Saprospirales</taxon>
        <taxon>Saprospiraceae</taxon>
        <taxon>Candidatus Opimibacter</taxon>
    </lineage>
</organism>
<feature type="transmembrane region" description="Helical" evidence="6">
    <location>
        <begin position="76"/>
        <end position="94"/>
    </location>
</feature>
<gene>
    <name evidence="8" type="ORF">IPP15_21875</name>
</gene>
<dbReference type="AlphaFoldDB" id="A0A9D7SXC2"/>
<dbReference type="GO" id="GO:0005886">
    <property type="term" value="C:plasma membrane"/>
    <property type="evidence" value="ECO:0007669"/>
    <property type="project" value="UniProtKB-SubCell"/>
</dbReference>
<dbReference type="SUPFAM" id="SSF103473">
    <property type="entry name" value="MFS general substrate transporter"/>
    <property type="match status" value="1"/>
</dbReference>
<evidence type="ECO:0000313" key="9">
    <source>
        <dbReference type="Proteomes" id="UP000808337"/>
    </source>
</evidence>
<evidence type="ECO:0000256" key="2">
    <source>
        <dbReference type="ARBA" id="ARBA00022475"/>
    </source>
</evidence>
<feature type="transmembrane region" description="Helical" evidence="6">
    <location>
        <begin position="12"/>
        <end position="31"/>
    </location>
</feature>
<evidence type="ECO:0000259" key="7">
    <source>
        <dbReference type="PROSITE" id="PS50850"/>
    </source>
</evidence>
<dbReference type="PROSITE" id="PS50850">
    <property type="entry name" value="MFS"/>
    <property type="match status" value="1"/>
</dbReference>
<protein>
    <submittedName>
        <fullName evidence="8">MFS transporter</fullName>
    </submittedName>
</protein>
<sequence length="414" mass="45525">MKFWRLKLSLVLNYIVFAMLLNSVGTVILQVQNNFGVTKGAASVLEAFKDLPIAITSFLIASFVVRIGYKRTMLMGLALVSITCMIMPNVPFFWMTKLLFLSIGVGFAFIKVSVFATLGLVSENEKEHVSFMSFLESFFMVGVLGGYFLFSAFVDSDDPASTSWLKVYYILGAVAFFAFLLLLTTKVDESAVHKDAPEGLTQDFQKMLTLIIKPLVIVFIVSIFFYVLVEQSIMSWLPTFNNQILHLPSKLSIEMASILAGSTAVGRLLAGFVLKKVKWYWVVRVSLVAAAIMVLVGLPLALGSDASGATGWFTAPVAVFIFPLIGLFLAPIYPTINSVMLSRLPLVQHGPMSGLIVVFSALGGTTGSIITGNVFQHFGGNYAFYLALIPITLIMIAIFFFKRMTERETSFTAE</sequence>
<evidence type="ECO:0000256" key="5">
    <source>
        <dbReference type="ARBA" id="ARBA00023136"/>
    </source>
</evidence>
<accession>A0A9D7SXC2</accession>
<feature type="transmembrane region" description="Helical" evidence="6">
    <location>
        <begin position="313"/>
        <end position="333"/>
    </location>
</feature>
<feature type="domain" description="Major facilitator superfamily (MFS) profile" evidence="7">
    <location>
        <begin position="6"/>
        <end position="406"/>
    </location>
</feature>
<feature type="transmembrane region" description="Helical" evidence="6">
    <location>
        <begin position="133"/>
        <end position="154"/>
    </location>
</feature>
<dbReference type="PANTHER" id="PTHR43702:SF11">
    <property type="entry name" value="L-FUCOSE-PROTON SYMPORTER"/>
    <property type="match status" value="1"/>
</dbReference>
<feature type="transmembrane region" description="Helical" evidence="6">
    <location>
        <begin position="208"/>
        <end position="229"/>
    </location>
</feature>
<dbReference type="InterPro" id="IPR036259">
    <property type="entry name" value="MFS_trans_sf"/>
</dbReference>
<feature type="transmembrane region" description="Helical" evidence="6">
    <location>
        <begin position="354"/>
        <end position="376"/>
    </location>
</feature>
<dbReference type="Pfam" id="PF07690">
    <property type="entry name" value="MFS_1"/>
    <property type="match status" value="1"/>
</dbReference>
<keyword evidence="4 6" id="KW-1133">Transmembrane helix</keyword>
<feature type="transmembrane region" description="Helical" evidence="6">
    <location>
        <begin position="281"/>
        <end position="301"/>
    </location>
</feature>
<dbReference type="PANTHER" id="PTHR43702">
    <property type="entry name" value="L-FUCOSE-PROTON SYMPORTER"/>
    <property type="match status" value="1"/>
</dbReference>
<evidence type="ECO:0000256" key="3">
    <source>
        <dbReference type="ARBA" id="ARBA00022692"/>
    </source>
</evidence>
<keyword evidence="3 6" id="KW-0812">Transmembrane</keyword>
<dbReference type="GO" id="GO:0022857">
    <property type="term" value="F:transmembrane transporter activity"/>
    <property type="evidence" value="ECO:0007669"/>
    <property type="project" value="InterPro"/>
</dbReference>
<keyword evidence="5 6" id="KW-0472">Membrane</keyword>
<dbReference type="InterPro" id="IPR020846">
    <property type="entry name" value="MFS_dom"/>
</dbReference>
<feature type="transmembrane region" description="Helical" evidence="6">
    <location>
        <begin position="100"/>
        <end position="121"/>
    </location>
</feature>
<feature type="transmembrane region" description="Helical" evidence="6">
    <location>
        <begin position="382"/>
        <end position="401"/>
    </location>
</feature>
<feature type="transmembrane region" description="Helical" evidence="6">
    <location>
        <begin position="51"/>
        <end position="69"/>
    </location>
</feature>
<dbReference type="InterPro" id="IPR050375">
    <property type="entry name" value="MFS_TsgA-like"/>
</dbReference>
<dbReference type="InterPro" id="IPR011701">
    <property type="entry name" value="MFS"/>
</dbReference>
<reference evidence="8 9" key="1">
    <citation type="submission" date="2020-10" db="EMBL/GenBank/DDBJ databases">
        <title>Connecting structure to function with the recovery of over 1000 high-quality activated sludge metagenome-assembled genomes encoding full-length rRNA genes using long-read sequencing.</title>
        <authorList>
            <person name="Singleton C.M."/>
            <person name="Petriglieri F."/>
            <person name="Kristensen J.M."/>
            <person name="Kirkegaard R.H."/>
            <person name="Michaelsen T.Y."/>
            <person name="Andersen M.H."/>
            <person name="Karst S.M."/>
            <person name="Dueholm M.S."/>
            <person name="Nielsen P.H."/>
            <person name="Albertsen M."/>
        </authorList>
    </citation>
    <scope>NUCLEOTIDE SEQUENCE [LARGE SCALE GENOMIC DNA]</scope>
    <source>
        <strain evidence="8">Ribe_18-Q3-R11-54_MAXAC.273</strain>
    </source>
</reference>
<evidence type="ECO:0000256" key="6">
    <source>
        <dbReference type="SAM" id="Phobius"/>
    </source>
</evidence>
<comment type="caution">
    <text evidence="8">The sequence shown here is derived from an EMBL/GenBank/DDBJ whole genome shotgun (WGS) entry which is preliminary data.</text>
</comment>
<dbReference type="Proteomes" id="UP000808337">
    <property type="component" value="Unassembled WGS sequence"/>
</dbReference>
<keyword evidence="2" id="KW-1003">Cell membrane</keyword>